<evidence type="ECO:0000256" key="9">
    <source>
        <dbReference type="HAMAP-Rule" id="MF_00161"/>
    </source>
</evidence>
<feature type="active site" evidence="9">
    <location>
        <position position="125"/>
    </location>
</feature>
<reference evidence="12 13" key="1">
    <citation type="submission" date="2019-03" db="EMBL/GenBank/DDBJ databases">
        <title>Genomic Encyclopedia of Type Strains, Phase IV (KMG-IV): sequencing the most valuable type-strain genomes for metagenomic binning, comparative biology and taxonomic classification.</title>
        <authorList>
            <person name="Goeker M."/>
        </authorList>
    </citation>
    <scope>NUCLEOTIDE SEQUENCE [LARGE SCALE GENOMIC DNA]</scope>
    <source>
        <strain evidence="12 13">DSM 654</strain>
    </source>
</reference>
<evidence type="ECO:0000313" key="12">
    <source>
        <dbReference type="EMBL" id="TCV00337.1"/>
    </source>
</evidence>
<dbReference type="PRINTS" id="PR00781">
    <property type="entry name" value="LIPOSIGPTASE"/>
</dbReference>
<evidence type="ECO:0000313" key="13">
    <source>
        <dbReference type="Proteomes" id="UP000295110"/>
    </source>
</evidence>
<comment type="pathway">
    <text evidence="9">Protein modification; lipoprotein biosynthesis (signal peptide cleavage).</text>
</comment>
<sequence>MPPRSSSSSSGLTAWLLIAAVIVLADQFTKILIVGSFQLGESHPVTSFFNLVRAHNFGAAFSFLHGASGWQRWFFLGLGLAAAAFIVWMLRRHGHQKLFAWALTLILGGALGNVIDRAIHGYVVDFIQVHAGGWYFPAFNVADSAITIGAILLILDELRRVRRT</sequence>
<name>A0A4R3V5S4_ROSSA</name>
<keyword evidence="2 9" id="KW-1003">Cell membrane</keyword>
<comment type="function">
    <text evidence="9 10">This protein specifically catalyzes the removal of signal peptides from prolipoproteins.</text>
</comment>
<dbReference type="GO" id="GO:0004190">
    <property type="term" value="F:aspartic-type endopeptidase activity"/>
    <property type="evidence" value="ECO:0007669"/>
    <property type="project" value="UniProtKB-UniRule"/>
</dbReference>
<keyword evidence="4 9" id="KW-0812">Transmembrane</keyword>
<dbReference type="EC" id="3.4.23.36" evidence="9"/>
<evidence type="ECO:0000256" key="3">
    <source>
        <dbReference type="ARBA" id="ARBA00022670"/>
    </source>
</evidence>
<protein>
    <recommendedName>
        <fullName evidence="9">Lipoprotein signal peptidase</fullName>
        <ecNumber evidence="9">3.4.23.36</ecNumber>
    </recommendedName>
    <alternativeName>
        <fullName evidence="9">Prolipoprotein signal peptidase</fullName>
    </alternativeName>
    <alternativeName>
        <fullName evidence="9">Signal peptidase II</fullName>
        <shortName evidence="9">SPase II</shortName>
    </alternativeName>
</protein>
<dbReference type="GO" id="GO:0006508">
    <property type="term" value="P:proteolysis"/>
    <property type="evidence" value="ECO:0007669"/>
    <property type="project" value="UniProtKB-KW"/>
</dbReference>
<keyword evidence="8 9" id="KW-0472">Membrane</keyword>
<comment type="catalytic activity">
    <reaction evidence="9 10">
        <text>Release of signal peptides from bacterial membrane prolipoproteins. Hydrolyzes -Xaa-Yaa-Zaa-|-(S,diacylglyceryl)Cys-, in which Xaa is hydrophobic (preferably Leu), and Yaa (Ala or Ser) and Zaa (Gly or Ala) have small, neutral side chains.</text>
        <dbReference type="EC" id="3.4.23.36"/>
    </reaction>
</comment>
<dbReference type="OrthoDB" id="9810259at2"/>
<dbReference type="GO" id="GO:0005886">
    <property type="term" value="C:plasma membrane"/>
    <property type="evidence" value="ECO:0007669"/>
    <property type="project" value="UniProtKB-SubCell"/>
</dbReference>
<feature type="active site" evidence="9">
    <location>
        <position position="143"/>
    </location>
</feature>
<dbReference type="NCBIfam" id="TIGR00077">
    <property type="entry name" value="lspA"/>
    <property type="match status" value="1"/>
</dbReference>
<dbReference type="InterPro" id="IPR001872">
    <property type="entry name" value="Peptidase_A8"/>
</dbReference>
<keyword evidence="3 9" id="KW-0645">Protease</keyword>
<dbReference type="PROSITE" id="PS00855">
    <property type="entry name" value="SPASE_II"/>
    <property type="match status" value="1"/>
</dbReference>
<accession>A0A4R3V5S4</accession>
<dbReference type="HAMAP" id="MF_00161">
    <property type="entry name" value="LspA"/>
    <property type="match status" value="1"/>
</dbReference>
<feature type="transmembrane region" description="Helical" evidence="9">
    <location>
        <begin position="135"/>
        <end position="155"/>
    </location>
</feature>
<evidence type="ECO:0000256" key="1">
    <source>
        <dbReference type="ARBA" id="ARBA00006139"/>
    </source>
</evidence>
<evidence type="ECO:0000256" key="8">
    <source>
        <dbReference type="ARBA" id="ARBA00023136"/>
    </source>
</evidence>
<organism evidence="12 13">
    <name type="scientific">Roseateles saccharophilus</name>
    <name type="common">Pseudomonas saccharophila</name>
    <dbReference type="NCBI Taxonomy" id="304"/>
    <lineage>
        <taxon>Bacteria</taxon>
        <taxon>Pseudomonadati</taxon>
        <taxon>Pseudomonadota</taxon>
        <taxon>Betaproteobacteria</taxon>
        <taxon>Burkholderiales</taxon>
        <taxon>Sphaerotilaceae</taxon>
        <taxon>Roseateles</taxon>
    </lineage>
</organism>
<dbReference type="Pfam" id="PF01252">
    <property type="entry name" value="Peptidase_A8"/>
    <property type="match status" value="1"/>
</dbReference>
<comment type="similarity">
    <text evidence="1 9 11">Belongs to the peptidase A8 family.</text>
</comment>
<feature type="transmembrane region" description="Helical" evidence="9">
    <location>
        <begin position="98"/>
        <end position="115"/>
    </location>
</feature>
<evidence type="ECO:0000256" key="7">
    <source>
        <dbReference type="ARBA" id="ARBA00022989"/>
    </source>
</evidence>
<comment type="caution">
    <text evidence="12">The sequence shown here is derived from an EMBL/GenBank/DDBJ whole genome shotgun (WGS) entry which is preliminary data.</text>
</comment>
<dbReference type="RefSeq" id="WP_132570991.1">
    <property type="nucleotide sequence ID" value="NZ_CBCSGL010000008.1"/>
</dbReference>
<dbReference type="Proteomes" id="UP000295110">
    <property type="component" value="Unassembled WGS sequence"/>
</dbReference>
<dbReference type="AlphaFoldDB" id="A0A4R3V5S4"/>
<evidence type="ECO:0000256" key="10">
    <source>
        <dbReference type="RuleBase" id="RU000594"/>
    </source>
</evidence>
<keyword evidence="7 9" id="KW-1133">Transmembrane helix</keyword>
<keyword evidence="13" id="KW-1185">Reference proteome</keyword>
<evidence type="ECO:0000256" key="2">
    <source>
        <dbReference type="ARBA" id="ARBA00022475"/>
    </source>
</evidence>
<gene>
    <name evidence="9" type="primary">lspA</name>
    <name evidence="12" type="ORF">EV671_100892</name>
</gene>
<evidence type="ECO:0000256" key="6">
    <source>
        <dbReference type="ARBA" id="ARBA00022801"/>
    </source>
</evidence>
<proteinExistence type="inferred from homology"/>
<comment type="subcellular location">
    <subcellularLocation>
        <location evidence="9">Cell membrane</location>
        <topology evidence="9">Multi-pass membrane protein</topology>
    </subcellularLocation>
</comment>
<keyword evidence="5 9" id="KW-0064">Aspartyl protease</keyword>
<dbReference type="PANTHER" id="PTHR33695">
    <property type="entry name" value="LIPOPROTEIN SIGNAL PEPTIDASE"/>
    <property type="match status" value="1"/>
</dbReference>
<evidence type="ECO:0000256" key="4">
    <source>
        <dbReference type="ARBA" id="ARBA00022692"/>
    </source>
</evidence>
<evidence type="ECO:0000256" key="11">
    <source>
        <dbReference type="RuleBase" id="RU004181"/>
    </source>
</evidence>
<comment type="caution">
    <text evidence="9">Lacks conserved residue(s) required for the propagation of feature annotation.</text>
</comment>
<dbReference type="EMBL" id="SMBU01000008">
    <property type="protein sequence ID" value="TCV00337.1"/>
    <property type="molecule type" value="Genomic_DNA"/>
</dbReference>
<dbReference type="UniPathway" id="UPA00665"/>
<keyword evidence="6 9" id="KW-0378">Hydrolase</keyword>
<evidence type="ECO:0000256" key="5">
    <source>
        <dbReference type="ARBA" id="ARBA00022750"/>
    </source>
</evidence>
<feature type="transmembrane region" description="Helical" evidence="9">
    <location>
        <begin position="73"/>
        <end position="91"/>
    </location>
</feature>
<dbReference type="PANTHER" id="PTHR33695:SF1">
    <property type="entry name" value="LIPOPROTEIN SIGNAL PEPTIDASE"/>
    <property type="match status" value="1"/>
</dbReference>